<organism evidence="2 3">
    <name type="scientific">Rippkaea orientalis (strain PCC 8801 / RF-1)</name>
    <name type="common">Cyanothece sp. (strain PCC 8801)</name>
    <dbReference type="NCBI Taxonomy" id="41431"/>
    <lineage>
        <taxon>Bacteria</taxon>
        <taxon>Bacillati</taxon>
        <taxon>Cyanobacteriota</taxon>
        <taxon>Cyanophyceae</taxon>
        <taxon>Oscillatoriophycideae</taxon>
        <taxon>Chroococcales</taxon>
        <taxon>Aphanothecaceae</taxon>
        <taxon>Rippkaea</taxon>
        <taxon>Rippkaea orientalis</taxon>
    </lineage>
</organism>
<dbReference type="eggNOG" id="COG4487">
    <property type="taxonomic scope" value="Bacteria"/>
</dbReference>
<evidence type="ECO:0000256" key="1">
    <source>
        <dbReference type="SAM" id="Coils"/>
    </source>
</evidence>
<reference evidence="3" key="1">
    <citation type="journal article" date="2011" name="MBio">
        <title>Novel metabolic attributes of the genus Cyanothece, comprising a group of unicellular nitrogen-fixing Cyanobacteria.</title>
        <authorList>
            <person name="Bandyopadhyay A."/>
            <person name="Elvitigala T."/>
            <person name="Welsh E."/>
            <person name="Stockel J."/>
            <person name="Liberton M."/>
            <person name="Min H."/>
            <person name="Sherman L.A."/>
            <person name="Pakrasi H.B."/>
        </authorList>
    </citation>
    <scope>NUCLEOTIDE SEQUENCE [LARGE SCALE GENOMIC DNA]</scope>
    <source>
        <strain evidence="3">PCC 8801</strain>
    </source>
</reference>
<proteinExistence type="predicted"/>
<dbReference type="Pfam" id="PF09903">
    <property type="entry name" value="DUF2130"/>
    <property type="match status" value="1"/>
</dbReference>
<keyword evidence="3" id="KW-1185">Reference proteome</keyword>
<dbReference type="EMBL" id="CP001287">
    <property type="protein sequence ID" value="ACK65801.1"/>
    <property type="molecule type" value="Genomic_DNA"/>
</dbReference>
<dbReference type="Proteomes" id="UP000008204">
    <property type="component" value="Chromosome"/>
</dbReference>
<evidence type="ECO:0008006" key="4">
    <source>
        <dbReference type="Google" id="ProtNLM"/>
    </source>
</evidence>
<dbReference type="AlphaFoldDB" id="B7JWV2"/>
<accession>B7JWV2</accession>
<keyword evidence="1" id="KW-0175">Coiled coil</keyword>
<gene>
    <name evidence="2" type="ordered locus">PCC8801_1755</name>
</gene>
<feature type="coiled-coil region" evidence="1">
    <location>
        <begin position="47"/>
        <end position="197"/>
    </location>
</feature>
<dbReference type="KEGG" id="cyp:PCC8801_1755"/>
<evidence type="ECO:0000313" key="2">
    <source>
        <dbReference type="EMBL" id="ACK65801.1"/>
    </source>
</evidence>
<protein>
    <recommendedName>
        <fullName evidence="4">DUF2130 domain-containing protein</fullName>
    </recommendedName>
</protein>
<dbReference type="OrthoDB" id="9765972at2"/>
<name>B7JWV2_RIPO1</name>
<dbReference type="InterPro" id="IPR019219">
    <property type="entry name" value="DUF2130"/>
</dbReference>
<dbReference type="HOGENOM" id="CLU_053673_0_0_3"/>
<dbReference type="RefSeq" id="WP_012595074.1">
    <property type="nucleotide sequence ID" value="NC_011726.1"/>
</dbReference>
<sequence length="425" mass="49225">MSKKTENRQIKCPECGAEFEVETILRENIEKELRQQLTQEIRDRLEADLEANMRKQLSEEVAKAKENLEAENARFKAKLTAEAQQRNLDLLEQQEQVKLLSEKLEQQRQEKTELVKAKLERDELKSQLEEKVLEAKQQAIAQTKQTLRQQFEEQYSQQLQIAIADKEIALVEAKEKEKQLKEQIETLKERADQGSMQIQGEALETAIEQTLNNLFPRDHINTIETGVYGADLTQIVLNDFGVATGKIIYESKKAKNWQDKWVQKLRKDSINEKADLKVIVTTTMPNNMDSFGQIDDIFICRYHELPVVATLLRQVLIQTHQEKLTQTHMKTVQERVVDYIRSDEFTTVMMMLQEAYNAFSEDLRKEENYMKQRWKARRDYLDKVSNGLTSIIGSLAAIGGTNFDLTGQLANSNPPEFLLSSQQEI</sequence>
<evidence type="ECO:0000313" key="3">
    <source>
        <dbReference type="Proteomes" id="UP000008204"/>
    </source>
</evidence>